<reference evidence="3" key="1">
    <citation type="submission" date="2022-06" db="EMBL/GenBank/DDBJ databases">
        <title>Novel species in genus nocardia.</title>
        <authorList>
            <person name="Li F."/>
        </authorList>
    </citation>
    <scope>NUCLEOTIDE SEQUENCE</scope>
    <source>
        <strain evidence="3">CDC141</strain>
    </source>
</reference>
<protein>
    <submittedName>
        <fullName evidence="3">Fatty acid desaturase</fullName>
        <ecNumber evidence="3">1.14.19.-</ecNumber>
    </submittedName>
</protein>
<keyword evidence="4" id="KW-1185">Reference proteome</keyword>
<name>A0A9X2EE07_9NOCA</name>
<dbReference type="EC" id="1.14.19.-" evidence="3"/>
<dbReference type="EMBL" id="JAMRXG010000010">
    <property type="protein sequence ID" value="MCM6776371.1"/>
    <property type="molecule type" value="Genomic_DNA"/>
</dbReference>
<comment type="caution">
    <text evidence="3">The sequence shown here is derived from an EMBL/GenBank/DDBJ whole genome shotgun (WGS) entry which is preliminary data.</text>
</comment>
<gene>
    <name evidence="3" type="ORF">NDR86_23065</name>
</gene>
<dbReference type="GO" id="GO:0006629">
    <property type="term" value="P:lipid metabolic process"/>
    <property type="evidence" value="ECO:0007669"/>
    <property type="project" value="InterPro"/>
</dbReference>
<feature type="transmembrane region" description="Helical" evidence="1">
    <location>
        <begin position="35"/>
        <end position="57"/>
    </location>
</feature>
<feature type="domain" description="Fatty acid desaturase" evidence="2">
    <location>
        <begin position="65"/>
        <end position="327"/>
    </location>
</feature>
<keyword evidence="1" id="KW-0472">Membrane</keyword>
<dbReference type="Proteomes" id="UP001139157">
    <property type="component" value="Unassembled WGS sequence"/>
</dbReference>
<keyword evidence="1" id="KW-0812">Transmembrane</keyword>
<evidence type="ECO:0000256" key="1">
    <source>
        <dbReference type="SAM" id="Phobius"/>
    </source>
</evidence>
<dbReference type="InterPro" id="IPR005804">
    <property type="entry name" value="FA_desaturase_dom"/>
</dbReference>
<sequence>MTSTPQQRAAAAPRFSVAEAKAAVRDLATPDLRRYWADLVIAAGLGWASFAGALLIGRITVVSLALYAVAVLLLYRAAVFIHELAHFGKRANFRWFRRIWNLTVGFPLLTPSFLYERHSDHHSKRFYATGQDGEYLAFARMSPWQMVAMPAAGIVAPLFGPWRFGVLAPISWCVPRARDYVYARMSTLKIDLDHRGRPPRPGAQRRAWLVQEICATLLVWGVTAGVITGTLPVALVLWWAALVGGIVVVNSMRLLGAHRYLAGDDGELSVIGQMLDTVNYPRSRIAGMLWGPLGLRLHALHHLLPHLPYHALPEAHERLVAALPADSAYRLTESRGLVSSIRRLWRHARDSRSARHALERGDRS</sequence>
<dbReference type="GO" id="GO:0016491">
    <property type="term" value="F:oxidoreductase activity"/>
    <property type="evidence" value="ECO:0007669"/>
    <property type="project" value="UniProtKB-KW"/>
</dbReference>
<keyword evidence="3" id="KW-0560">Oxidoreductase</keyword>
<keyword evidence="1" id="KW-1133">Transmembrane helix</keyword>
<dbReference type="Pfam" id="PF00487">
    <property type="entry name" value="FA_desaturase"/>
    <property type="match status" value="1"/>
</dbReference>
<feature type="transmembrane region" description="Helical" evidence="1">
    <location>
        <begin position="64"/>
        <end position="87"/>
    </location>
</feature>
<dbReference type="RefSeq" id="WP_251914676.1">
    <property type="nucleotide sequence ID" value="NZ_JAMRXG010000010.1"/>
</dbReference>
<organism evidence="3 4">
    <name type="scientific">Nocardia pulmonis</name>
    <dbReference type="NCBI Taxonomy" id="2951408"/>
    <lineage>
        <taxon>Bacteria</taxon>
        <taxon>Bacillati</taxon>
        <taxon>Actinomycetota</taxon>
        <taxon>Actinomycetes</taxon>
        <taxon>Mycobacteriales</taxon>
        <taxon>Nocardiaceae</taxon>
        <taxon>Nocardia</taxon>
    </lineage>
</organism>
<dbReference type="CDD" id="cd01060">
    <property type="entry name" value="Membrane-FADS-like"/>
    <property type="match status" value="1"/>
</dbReference>
<proteinExistence type="predicted"/>
<accession>A0A9X2EE07</accession>
<feature type="transmembrane region" description="Helical" evidence="1">
    <location>
        <begin position="207"/>
        <end position="227"/>
    </location>
</feature>
<dbReference type="AlphaFoldDB" id="A0A9X2EE07"/>
<evidence type="ECO:0000313" key="4">
    <source>
        <dbReference type="Proteomes" id="UP001139157"/>
    </source>
</evidence>
<feature type="transmembrane region" description="Helical" evidence="1">
    <location>
        <begin position="233"/>
        <end position="252"/>
    </location>
</feature>
<evidence type="ECO:0000313" key="3">
    <source>
        <dbReference type="EMBL" id="MCM6776371.1"/>
    </source>
</evidence>
<evidence type="ECO:0000259" key="2">
    <source>
        <dbReference type="Pfam" id="PF00487"/>
    </source>
</evidence>